<name>A0A2H0YWW7_9BACT</name>
<gene>
    <name evidence="2" type="ORF">COT24_00660</name>
</gene>
<organism evidence="2 3">
    <name type="scientific">Candidatus Kerfeldbacteria bacterium CG08_land_8_20_14_0_20_40_16</name>
    <dbReference type="NCBI Taxonomy" id="2014244"/>
    <lineage>
        <taxon>Bacteria</taxon>
        <taxon>Candidatus Kerfeldiibacteriota</taxon>
    </lineage>
</organism>
<comment type="caution">
    <text evidence="2">The sequence shown here is derived from an EMBL/GenBank/DDBJ whole genome shotgun (WGS) entry which is preliminary data.</text>
</comment>
<dbReference type="Proteomes" id="UP000231542">
    <property type="component" value="Unassembled WGS sequence"/>
</dbReference>
<protein>
    <submittedName>
        <fullName evidence="2">Uncharacterized protein</fullName>
    </submittedName>
</protein>
<proteinExistence type="predicted"/>
<accession>A0A2H0YWW7</accession>
<dbReference type="AlphaFoldDB" id="A0A2H0YWW7"/>
<sequence>MFFNKRLLGLFPLGLIIVLAGAPECAAPQDCLTIEDGFCELTVCYQVDFQDGFYQLESVEMEAVVDSSDSGLVVYHPFITQVVLFPGGSSLIIDNQSSHNFDLVIYPEADKIGQAVEKIFAGEQVELVLGQGWAALKAETPVINGTVKVIPQQKAKKSSNKKWT</sequence>
<feature type="signal peptide" evidence="1">
    <location>
        <begin position="1"/>
        <end position="22"/>
    </location>
</feature>
<reference evidence="2 3" key="1">
    <citation type="submission" date="2017-09" db="EMBL/GenBank/DDBJ databases">
        <title>Depth-based differentiation of microbial function through sediment-hosted aquifers and enrichment of novel symbionts in the deep terrestrial subsurface.</title>
        <authorList>
            <person name="Probst A.J."/>
            <person name="Ladd B."/>
            <person name="Jarett J.K."/>
            <person name="Geller-Mcgrath D.E."/>
            <person name="Sieber C.M."/>
            <person name="Emerson J.B."/>
            <person name="Anantharaman K."/>
            <person name="Thomas B.C."/>
            <person name="Malmstrom R."/>
            <person name="Stieglmeier M."/>
            <person name="Klingl A."/>
            <person name="Woyke T."/>
            <person name="Ryan C.M."/>
            <person name="Banfield J.F."/>
        </authorList>
    </citation>
    <scope>NUCLEOTIDE SEQUENCE [LARGE SCALE GENOMIC DNA]</scope>
    <source>
        <strain evidence="2">CG08_land_8_20_14_0_20_40_16</strain>
    </source>
</reference>
<feature type="chain" id="PRO_5013655227" evidence="1">
    <location>
        <begin position="23"/>
        <end position="164"/>
    </location>
</feature>
<keyword evidence="1" id="KW-0732">Signal</keyword>
<evidence type="ECO:0000256" key="1">
    <source>
        <dbReference type="SAM" id="SignalP"/>
    </source>
</evidence>
<evidence type="ECO:0000313" key="3">
    <source>
        <dbReference type="Proteomes" id="UP000231542"/>
    </source>
</evidence>
<evidence type="ECO:0000313" key="2">
    <source>
        <dbReference type="EMBL" id="PIS42988.1"/>
    </source>
</evidence>
<dbReference type="EMBL" id="PEXU01000008">
    <property type="protein sequence ID" value="PIS42988.1"/>
    <property type="molecule type" value="Genomic_DNA"/>
</dbReference>